<reference evidence="1 2" key="1">
    <citation type="submission" date="2018-08" db="EMBL/GenBank/DDBJ databases">
        <title>Genomic investigation of the strawberry pathogen Phytophthora fragariae indicates pathogenicity is determined by transcriptional variation in three key races.</title>
        <authorList>
            <person name="Adams T.M."/>
            <person name="Armitage A.D."/>
            <person name="Sobczyk M.K."/>
            <person name="Bates H.J."/>
            <person name="Dunwell J.M."/>
            <person name="Nellist C.F."/>
            <person name="Harrison R.J."/>
        </authorList>
    </citation>
    <scope>NUCLEOTIDE SEQUENCE [LARGE SCALE GENOMIC DNA]</scope>
    <source>
        <strain evidence="1 2">SCRP333</strain>
    </source>
</reference>
<comment type="caution">
    <text evidence="1">The sequence shown here is derived from an EMBL/GenBank/DDBJ whole genome shotgun (WGS) entry which is preliminary data.</text>
</comment>
<name>A0A6A4BCN7_9STRA</name>
<organism evidence="1 2">
    <name type="scientific">Phytophthora rubi</name>
    <dbReference type="NCBI Taxonomy" id="129364"/>
    <lineage>
        <taxon>Eukaryota</taxon>
        <taxon>Sar</taxon>
        <taxon>Stramenopiles</taxon>
        <taxon>Oomycota</taxon>
        <taxon>Peronosporomycetes</taxon>
        <taxon>Peronosporales</taxon>
        <taxon>Peronosporaceae</taxon>
        <taxon>Phytophthora</taxon>
    </lineage>
</organism>
<evidence type="ECO:0000313" key="1">
    <source>
        <dbReference type="EMBL" id="KAE9270162.1"/>
    </source>
</evidence>
<gene>
    <name evidence="1" type="ORF">PR003_g30919</name>
</gene>
<keyword evidence="2" id="KW-1185">Reference proteome</keyword>
<dbReference type="EMBL" id="QXFT01006083">
    <property type="protein sequence ID" value="KAE9270162.1"/>
    <property type="molecule type" value="Genomic_DNA"/>
</dbReference>
<protein>
    <submittedName>
        <fullName evidence="1">Uncharacterized protein</fullName>
    </submittedName>
</protein>
<evidence type="ECO:0000313" key="2">
    <source>
        <dbReference type="Proteomes" id="UP000434957"/>
    </source>
</evidence>
<dbReference type="AlphaFoldDB" id="A0A6A4BCN7"/>
<accession>A0A6A4BCN7</accession>
<dbReference type="Proteomes" id="UP000434957">
    <property type="component" value="Unassembled WGS sequence"/>
</dbReference>
<sequence>MVVSPPPVPTKRPFVAKRLAPGASDVLASAMVESWSLCMSSCSLSREPAVGGPVSGGPGPGVSAMG</sequence>
<proteinExistence type="predicted"/>